<dbReference type="EMBL" id="CP001959">
    <property type="protein sequence ID" value="ADG71983.1"/>
    <property type="molecule type" value="Genomic_DNA"/>
</dbReference>
<protein>
    <recommendedName>
        <fullName evidence="1">NACHT C-terminal Helical domain-containing protein</fullName>
    </recommendedName>
</protein>
<dbReference type="InterPro" id="IPR054735">
    <property type="entry name" value="NCH1"/>
</dbReference>
<dbReference type="KEGG" id="brm:Bmur_1904"/>
<dbReference type="OrthoDB" id="6064495at2"/>
<accession>D5UBB0</accession>
<evidence type="ECO:0000313" key="2">
    <source>
        <dbReference type="EMBL" id="ADG71983.1"/>
    </source>
</evidence>
<sequence length="772" mass="90538">MLSDYSFQYKEEKIKSIKDEVKELHPLLKDLFSKMDGIKYSEYTHGINEYGADFILEIKHSTLPNESIYVGVIVKSGKIEKNKFHSDIIPQIRDCYLPKKINSGRTNITIQEVWVITNSTFSHGSKVVINEYSEFNGKRIIFFEYNNLIKLIDNFIPEYWMNISLELNSYFKELRIQLKNEDIAKSVLTIPGKESIYIKPRLIHKSLNINEQDNLKEKYKEVNIDDLIKSGKMTIIEAQMGAGKSKLLRNICLQYTNVEKFNTENILPIYISFSKFVLDFDGKIGKLLDSHNIYKNNNKTKFLLMIDGMDEVVIEKLNDILHDIENWCKNTKDSVFITTRYNNFADFNLNENISYKVTIAPLTSKELFNFIKTLCNDVDNKLLNDIQRSPLMFDLPKSPFAAILLAQLLNENLSDLPINLPELYKKYIELVLGRWDFYKGLTKSSSDQRILENILMILSKKLIENNIVEINEDVFDEIINTYVNSRNLHFSLEDIKSDLIDKSKILSRNKQLSSIMFSHKSFLDFFYAKNLFENDKLIVDKKLFSFYWANICYFYIGLKLDCPDILEKLINIAPIDEDLRLFKAINLPNFLMAGYHTPYNIIEDNFYKIMIEIATLFKDIVENINGNFSFFRSVSEVFLLWFFQSVIIDEFYSYNFFKKALEKSFLSLIEYKDNDDIRAYSMLFLSIISLRLNDTNILESFLSEYKDHMPIPIQVIIAYHSDYIEKLNSGNSEALQGIKKRLNKMKKYIKSLDKNYKESIFKTSIKNRISKK</sequence>
<dbReference type="Proteomes" id="UP000001915">
    <property type="component" value="Chromosome"/>
</dbReference>
<proteinExistence type="predicted"/>
<organism evidence="2 3">
    <name type="scientific">Brachyspira murdochii (strain ATCC 51284 / DSM 12563 / 56-150)</name>
    <name type="common">Serpulina murdochii</name>
    <dbReference type="NCBI Taxonomy" id="526224"/>
    <lineage>
        <taxon>Bacteria</taxon>
        <taxon>Pseudomonadati</taxon>
        <taxon>Spirochaetota</taxon>
        <taxon>Spirochaetia</taxon>
        <taxon>Brachyspirales</taxon>
        <taxon>Brachyspiraceae</taxon>
        <taxon>Brachyspira</taxon>
    </lineage>
</organism>
<evidence type="ECO:0000313" key="3">
    <source>
        <dbReference type="Proteomes" id="UP000001915"/>
    </source>
</evidence>
<dbReference type="Pfam" id="PF22728">
    <property type="entry name" value="NCH1"/>
    <property type="match status" value="1"/>
</dbReference>
<name>D5UBB0_BRAM5</name>
<feature type="domain" description="NACHT C-terminal Helical" evidence="1">
    <location>
        <begin position="589"/>
        <end position="758"/>
    </location>
</feature>
<dbReference type="Gene3D" id="3.40.50.300">
    <property type="entry name" value="P-loop containing nucleotide triphosphate hydrolases"/>
    <property type="match status" value="1"/>
</dbReference>
<dbReference type="SUPFAM" id="SSF52540">
    <property type="entry name" value="P-loop containing nucleoside triphosphate hydrolases"/>
    <property type="match status" value="1"/>
</dbReference>
<dbReference type="RefSeq" id="WP_013114358.1">
    <property type="nucleotide sequence ID" value="NC_014150.1"/>
</dbReference>
<dbReference type="eggNOG" id="COG5635">
    <property type="taxonomic scope" value="Bacteria"/>
</dbReference>
<dbReference type="PANTHER" id="PTHR46844">
    <property type="entry name" value="SLR5058 PROTEIN"/>
    <property type="match status" value="1"/>
</dbReference>
<dbReference type="PANTHER" id="PTHR46844:SF1">
    <property type="entry name" value="SLR5058 PROTEIN"/>
    <property type="match status" value="1"/>
</dbReference>
<evidence type="ECO:0000259" key="1">
    <source>
        <dbReference type="Pfam" id="PF22728"/>
    </source>
</evidence>
<dbReference type="HOGENOM" id="CLU_361961_0_0_12"/>
<dbReference type="InterPro" id="IPR027417">
    <property type="entry name" value="P-loop_NTPase"/>
</dbReference>
<dbReference type="STRING" id="526224.Bmur_1904"/>
<dbReference type="AlphaFoldDB" id="D5UBB0"/>
<reference evidence="2 3" key="1">
    <citation type="journal article" date="2010" name="Stand. Genomic Sci.">
        <title>Complete genome sequence of Brachyspira murdochii type strain (56-150).</title>
        <authorList>
            <person name="Pati A."/>
            <person name="Sikorski J."/>
            <person name="Gronow S."/>
            <person name="Munk C."/>
            <person name="Lapidus A."/>
            <person name="Copeland A."/>
            <person name="Glavina Del Tio T."/>
            <person name="Nolan M."/>
            <person name="Lucas S."/>
            <person name="Chen F."/>
            <person name="Tice H."/>
            <person name="Cheng J.F."/>
            <person name="Han C."/>
            <person name="Detter J.C."/>
            <person name="Bruce D."/>
            <person name="Tapia R."/>
            <person name="Goodwin L."/>
            <person name="Pitluck S."/>
            <person name="Liolios K."/>
            <person name="Ivanova N."/>
            <person name="Mavromatis K."/>
            <person name="Mikhailova N."/>
            <person name="Chen A."/>
            <person name="Palaniappan K."/>
            <person name="Land M."/>
            <person name="Hauser L."/>
            <person name="Chang Y.J."/>
            <person name="Jeffries C.D."/>
            <person name="Spring S."/>
            <person name="Rohde M."/>
            <person name="Goker M."/>
            <person name="Bristow J."/>
            <person name="Eisen J.A."/>
            <person name="Markowitz V."/>
            <person name="Hugenholtz P."/>
            <person name="Kyrpides N.C."/>
            <person name="Klenk H.P."/>
        </authorList>
    </citation>
    <scope>NUCLEOTIDE SEQUENCE [LARGE SCALE GENOMIC DNA]</scope>
    <source>
        <strain evidence="3">ATCC 51284 / DSM 12563 / 56-150</strain>
    </source>
</reference>
<gene>
    <name evidence="2" type="ordered locus">Bmur_1904</name>
</gene>